<feature type="domain" description="Gingipain" evidence="2">
    <location>
        <begin position="23"/>
        <end position="344"/>
    </location>
</feature>
<dbReference type="Gene3D" id="3.40.50.1460">
    <property type="match status" value="1"/>
</dbReference>
<dbReference type="InterPro" id="IPR001769">
    <property type="entry name" value="Gingipain"/>
</dbReference>
<comment type="caution">
    <text evidence="3">The sequence shown here is derived from an EMBL/GenBank/DDBJ whole genome shotgun (WGS) entry which is preliminary data.</text>
</comment>
<evidence type="ECO:0000259" key="2">
    <source>
        <dbReference type="Pfam" id="PF01364"/>
    </source>
</evidence>
<gene>
    <name evidence="3" type="ORF">ENW73_07905</name>
</gene>
<dbReference type="GO" id="GO:0006508">
    <property type="term" value="P:proteolysis"/>
    <property type="evidence" value="ECO:0007669"/>
    <property type="project" value="InterPro"/>
</dbReference>
<name>A0A7C6AAV5_UNCW3</name>
<proteinExistence type="predicted"/>
<dbReference type="AlphaFoldDB" id="A0A7C6AAV5"/>
<evidence type="ECO:0000256" key="1">
    <source>
        <dbReference type="ARBA" id="ARBA00022729"/>
    </source>
</evidence>
<reference evidence="3" key="1">
    <citation type="journal article" date="2020" name="mSystems">
        <title>Genome- and Community-Level Interaction Insights into Carbon Utilization and Element Cycling Functions of Hydrothermarchaeota in Hydrothermal Sediment.</title>
        <authorList>
            <person name="Zhou Z."/>
            <person name="Liu Y."/>
            <person name="Xu W."/>
            <person name="Pan J."/>
            <person name="Luo Z.H."/>
            <person name="Li M."/>
        </authorList>
    </citation>
    <scope>NUCLEOTIDE SEQUENCE [LARGE SCALE GENOMIC DNA]</scope>
    <source>
        <strain evidence="3">SpSt-876</strain>
    </source>
</reference>
<dbReference type="InterPro" id="IPR029030">
    <property type="entry name" value="Caspase-like_dom_sf"/>
</dbReference>
<dbReference type="EMBL" id="DTLI01000188">
    <property type="protein sequence ID" value="HHS52764.1"/>
    <property type="molecule type" value="Genomic_DNA"/>
</dbReference>
<keyword evidence="1" id="KW-0732">Signal</keyword>
<dbReference type="SUPFAM" id="SSF52129">
    <property type="entry name" value="Caspase-like"/>
    <property type="match status" value="1"/>
</dbReference>
<sequence>MKRISIFVLLIIALCIGQEGARYLIITHDNFYSAIQPLAEWKNQKGMKSKVVRLSEIGSTNTQIRNYILNAYNTWNPRPEFILLVGSADYLPSYNRGSYTTDNEYANMTGDYQAELCYGRFPAKTPSQCSVMVAKTLSYERNPDLSDTAWFKSGMVIVNQDNDPDDTVYWNSVRFAARAMIGRGFTRIDTLSDLYGHSATNVVNGVNQGRGFVLYRGSATGNWYTPFSVNPGSLTNGDKLPIICSFTCATMTLAPGESMVGDAWIKSGNTSNLKGAVAFVGNTHSGVNIARIRGAMTIGFFTKVFAESSWNLGPAVLAGKKEIYNQFANQYEYEGFNLLGDPELCLWTGVPKILTVTHPNTIPNEPQNFTVMVNRQGVPVRNALVCVMKGTEIYAYGYTNAQGEVSFAISPGSLGTMLVTVTGENCLPYEGSVQIVPASGPFPIYFGHIIIDPPPGNNDGLLNPGELISLRIGLKNVGDVPSRNCRATLRSSESQVTILDSVQFYGDILPDSVVFSPVGFVLNVAPACTNAQSLNFNLFIQDSAGSYSQNFSLVVYAGKIRYQGYTITDPIPGGNGNGRFDPGETGRLLLTIDNQGQAPLLDVQIKLQSTDPAILITDSTGHFGQIQPGETKTNTDDPFALSISPELFSGYRAILLAREIGLGGTYEITDSVVLILTIGESSQNVPTGPDGYGYFVYDNTDANSGQAPTYNWIEISSIGQTIAQITNANNAIATLNLPFTFRYYGQDYNTITVSSNGYFVMGSSTFNSAENTPIFSACPNLVAPFWDDLDMRQQMQGYGDAFEYFDATNHRYIIEYRQAAHYGNRQSQETFQAIFLDPAYYSTPTGDGEMLFQYQTVANASSNTVGFCDNTQTRGLQLLYNGEYDPSVAGLTSNRAYRITTTPPQTIPAPWLSLVAVQASDSLGNGNGLIEPGEIITLSLTIKNFGQVGAQGVGSILRASDGDAIILDSMADFGNLEPGSQANNNPLYLLQIRTNPEDSIANFALILDANNGNYHTAIYFSLNLYGVTSIKETPKFVLSGKDLPQIECLPNPFTKTTFIRFSSPVSLLTRSCLKIYDITGKLVYRCPLSVVRSPIVWDGTDKTGKPVPKGIYLITLFDTENRIKISQKLIRLE</sequence>
<dbReference type="Pfam" id="PF01364">
    <property type="entry name" value="Peptidase_C25"/>
    <property type="match status" value="1"/>
</dbReference>
<evidence type="ECO:0000313" key="3">
    <source>
        <dbReference type="EMBL" id="HHS52764.1"/>
    </source>
</evidence>
<accession>A0A7C6AAV5</accession>
<dbReference type="InterPro" id="IPR029031">
    <property type="entry name" value="Gingipain_N_sf"/>
</dbReference>
<organism evidence="3">
    <name type="scientific">candidate division WOR-3 bacterium</name>
    <dbReference type="NCBI Taxonomy" id="2052148"/>
    <lineage>
        <taxon>Bacteria</taxon>
        <taxon>Bacteria division WOR-3</taxon>
    </lineage>
</organism>
<dbReference type="InterPro" id="IPR013783">
    <property type="entry name" value="Ig-like_fold"/>
</dbReference>
<dbReference type="GO" id="GO:0008234">
    <property type="term" value="F:cysteine-type peptidase activity"/>
    <property type="evidence" value="ECO:0007669"/>
    <property type="project" value="InterPro"/>
</dbReference>
<dbReference type="Gene3D" id="2.60.40.10">
    <property type="entry name" value="Immunoglobulins"/>
    <property type="match status" value="1"/>
</dbReference>
<dbReference type="Gene3D" id="2.60.40.4070">
    <property type="match status" value="1"/>
</dbReference>
<protein>
    <recommendedName>
        <fullName evidence="2">Gingipain domain-containing protein</fullName>
    </recommendedName>
</protein>
<dbReference type="Gene3D" id="3.40.50.10390">
    <property type="entry name" value="Gingipain r, domain 1"/>
    <property type="match status" value="1"/>
</dbReference>